<proteinExistence type="predicted"/>
<dbReference type="SUPFAM" id="SSF47240">
    <property type="entry name" value="Ferritin-like"/>
    <property type="match status" value="1"/>
</dbReference>
<keyword evidence="2" id="KW-1185">Reference proteome</keyword>
<dbReference type="EMBL" id="FOHS01000004">
    <property type="protein sequence ID" value="SET93234.1"/>
    <property type="molecule type" value="Genomic_DNA"/>
</dbReference>
<sequence>MDFFKLISDIERVDPEIYDRLDSRRRVFRHFGLAGKTLTAAMLPNLVSGVFQRAYGQTTLNPDIVAVLNLALSLEYLEYYYYDSGLKATNLIPAADRPAFEIIRNDESGHIKVLREALGAAAIPDPGRATFDYSGGKGSGTGPFAAAFGNYALYLGVAQSFVDTGVRAYKGGATKLMSNKDILEAALNIHSVEARHSSHVRTVRRGVAANAAAITVPGNLADLNKQPKSWISGTDNGGPSPSTTPSTAAVYGPGVPATGGPTDLFFPADSNTTQAGVDLLTNTAGATAASASEAFDEALDAATVKTIARNFVDAKSTLFV</sequence>
<organism evidence="1 2">
    <name type="scientific">Hymenobacter actinosclerus</name>
    <dbReference type="NCBI Taxonomy" id="82805"/>
    <lineage>
        <taxon>Bacteria</taxon>
        <taxon>Pseudomonadati</taxon>
        <taxon>Bacteroidota</taxon>
        <taxon>Cytophagia</taxon>
        <taxon>Cytophagales</taxon>
        <taxon>Hymenobacteraceae</taxon>
        <taxon>Hymenobacter</taxon>
    </lineage>
</organism>
<dbReference type="InterPro" id="IPR009078">
    <property type="entry name" value="Ferritin-like_SF"/>
</dbReference>
<dbReference type="Proteomes" id="UP000198697">
    <property type="component" value="Unassembled WGS sequence"/>
</dbReference>
<dbReference type="Pfam" id="PF13668">
    <property type="entry name" value="Ferritin_2"/>
    <property type="match status" value="1"/>
</dbReference>
<dbReference type="AlphaFoldDB" id="A0A1I0I9Y6"/>
<name>A0A1I0I9Y6_9BACT</name>
<dbReference type="STRING" id="82805.SAMN04487998_3225"/>
<reference evidence="2" key="1">
    <citation type="submission" date="2016-10" db="EMBL/GenBank/DDBJ databases">
        <authorList>
            <person name="Varghese N."/>
            <person name="Submissions S."/>
        </authorList>
    </citation>
    <scope>NUCLEOTIDE SEQUENCE [LARGE SCALE GENOMIC DNA]</scope>
    <source>
        <strain evidence="2">DSM 15310</strain>
    </source>
</reference>
<evidence type="ECO:0000313" key="2">
    <source>
        <dbReference type="Proteomes" id="UP000198697"/>
    </source>
</evidence>
<dbReference type="RefSeq" id="WP_092773442.1">
    <property type="nucleotide sequence ID" value="NZ_FOHS01000004.1"/>
</dbReference>
<accession>A0A1I0I9Y6</accession>
<protein>
    <submittedName>
        <fullName evidence="1">Ferritin-like domain-containing protein</fullName>
    </submittedName>
</protein>
<evidence type="ECO:0000313" key="1">
    <source>
        <dbReference type="EMBL" id="SET93234.1"/>
    </source>
</evidence>
<dbReference type="OrthoDB" id="954262at2"/>
<gene>
    <name evidence="1" type="ORF">SAMN04487998_3225</name>
</gene>